<reference evidence="3" key="1">
    <citation type="journal article" date="2019" name="Int. J. Syst. Evol. Microbiol.">
        <title>The Global Catalogue of Microorganisms (GCM) 10K type strain sequencing project: providing services to taxonomists for standard genome sequencing and annotation.</title>
        <authorList>
            <consortium name="The Broad Institute Genomics Platform"/>
            <consortium name="The Broad Institute Genome Sequencing Center for Infectious Disease"/>
            <person name="Wu L."/>
            <person name="Ma J."/>
        </authorList>
    </citation>
    <scope>NUCLEOTIDE SEQUENCE [LARGE SCALE GENOMIC DNA]</scope>
    <source>
        <strain evidence="3">CCM 8689</strain>
    </source>
</reference>
<evidence type="ECO:0000259" key="1">
    <source>
        <dbReference type="Pfam" id="PF02627"/>
    </source>
</evidence>
<dbReference type="InterPro" id="IPR029032">
    <property type="entry name" value="AhpD-like"/>
</dbReference>
<dbReference type="SUPFAM" id="SSF69118">
    <property type="entry name" value="AhpD-like"/>
    <property type="match status" value="1"/>
</dbReference>
<dbReference type="Proteomes" id="UP001595792">
    <property type="component" value="Unassembled WGS sequence"/>
</dbReference>
<accession>A0ABV8NIJ5</accession>
<name>A0ABV8NIJ5_9SPHI</name>
<dbReference type="NCBIfam" id="TIGR00778">
    <property type="entry name" value="ahpD_dom"/>
    <property type="match status" value="1"/>
</dbReference>
<dbReference type="InterPro" id="IPR003779">
    <property type="entry name" value="CMD-like"/>
</dbReference>
<organism evidence="2 3">
    <name type="scientific">Pedobacter jamesrossensis</name>
    <dbReference type="NCBI Taxonomy" id="1908238"/>
    <lineage>
        <taxon>Bacteria</taxon>
        <taxon>Pseudomonadati</taxon>
        <taxon>Bacteroidota</taxon>
        <taxon>Sphingobacteriia</taxon>
        <taxon>Sphingobacteriales</taxon>
        <taxon>Sphingobacteriaceae</taxon>
        <taxon>Pedobacter</taxon>
    </lineage>
</organism>
<dbReference type="InterPro" id="IPR004675">
    <property type="entry name" value="AhpD_core"/>
</dbReference>
<protein>
    <submittedName>
        <fullName evidence="2">Carboxymuconolactone decarboxylase family protein</fullName>
    </submittedName>
</protein>
<comment type="caution">
    <text evidence="2">The sequence shown here is derived from an EMBL/GenBank/DDBJ whole genome shotgun (WGS) entry which is preliminary data.</text>
</comment>
<gene>
    <name evidence="2" type="ORF">ACFOUY_07635</name>
</gene>
<sequence length="93" mass="10925">MADIEKSIYSSTIQRSLFKILRIRVSQINKCVFCIDYHSEETLKHSETAHRMYLLSAWQESPLFTDIEKSTLQLAEETTQISAHGYWMKPTRI</sequence>
<proteinExistence type="predicted"/>
<keyword evidence="3" id="KW-1185">Reference proteome</keyword>
<dbReference type="RefSeq" id="WP_378959897.1">
    <property type="nucleotide sequence ID" value="NZ_JBHSBY010000035.1"/>
</dbReference>
<dbReference type="Pfam" id="PF02627">
    <property type="entry name" value="CMD"/>
    <property type="match status" value="1"/>
</dbReference>
<evidence type="ECO:0000313" key="2">
    <source>
        <dbReference type="EMBL" id="MFC4196564.1"/>
    </source>
</evidence>
<evidence type="ECO:0000313" key="3">
    <source>
        <dbReference type="Proteomes" id="UP001595792"/>
    </source>
</evidence>
<dbReference type="Gene3D" id="1.20.1290.10">
    <property type="entry name" value="AhpD-like"/>
    <property type="match status" value="1"/>
</dbReference>
<feature type="domain" description="Carboxymuconolactone decarboxylase-like" evidence="1">
    <location>
        <begin position="9"/>
        <end position="77"/>
    </location>
</feature>
<dbReference type="EMBL" id="JBHSBY010000035">
    <property type="protein sequence ID" value="MFC4196564.1"/>
    <property type="molecule type" value="Genomic_DNA"/>
</dbReference>